<feature type="chain" id="PRO_5040390617" description="Secreted protein" evidence="1">
    <location>
        <begin position="20"/>
        <end position="71"/>
    </location>
</feature>
<evidence type="ECO:0008006" key="4">
    <source>
        <dbReference type="Google" id="ProtNLM"/>
    </source>
</evidence>
<evidence type="ECO:0000256" key="1">
    <source>
        <dbReference type="SAM" id="SignalP"/>
    </source>
</evidence>
<keyword evidence="1" id="KW-0732">Signal</keyword>
<sequence>MWQLSIFLINILMIISIFAETTRKPDRNPPGVGFDAKIESMTRTVADPNATDSSQHYRERKDIENLLESKC</sequence>
<feature type="signal peptide" evidence="1">
    <location>
        <begin position="1"/>
        <end position="19"/>
    </location>
</feature>
<comment type="caution">
    <text evidence="2">The sequence shown here is derived from an EMBL/GenBank/DDBJ whole genome shotgun (WGS) entry which is preliminary data.</text>
</comment>
<dbReference type="AlphaFoldDB" id="A0A9P1IE12"/>
<accession>A0A9P1IE12</accession>
<dbReference type="EMBL" id="CANHGI010000002">
    <property type="protein sequence ID" value="CAI5443386.1"/>
    <property type="molecule type" value="Genomic_DNA"/>
</dbReference>
<evidence type="ECO:0000313" key="2">
    <source>
        <dbReference type="EMBL" id="CAI5443386.1"/>
    </source>
</evidence>
<evidence type="ECO:0000313" key="3">
    <source>
        <dbReference type="Proteomes" id="UP001152747"/>
    </source>
</evidence>
<organism evidence="2 3">
    <name type="scientific">Caenorhabditis angaria</name>
    <dbReference type="NCBI Taxonomy" id="860376"/>
    <lineage>
        <taxon>Eukaryota</taxon>
        <taxon>Metazoa</taxon>
        <taxon>Ecdysozoa</taxon>
        <taxon>Nematoda</taxon>
        <taxon>Chromadorea</taxon>
        <taxon>Rhabditida</taxon>
        <taxon>Rhabditina</taxon>
        <taxon>Rhabditomorpha</taxon>
        <taxon>Rhabditoidea</taxon>
        <taxon>Rhabditidae</taxon>
        <taxon>Peloderinae</taxon>
        <taxon>Caenorhabditis</taxon>
    </lineage>
</organism>
<name>A0A9P1IE12_9PELO</name>
<gene>
    <name evidence="2" type="ORF">CAMP_LOCUS6023</name>
</gene>
<reference evidence="2" key="1">
    <citation type="submission" date="2022-11" db="EMBL/GenBank/DDBJ databases">
        <authorList>
            <person name="Kikuchi T."/>
        </authorList>
    </citation>
    <scope>NUCLEOTIDE SEQUENCE</scope>
    <source>
        <strain evidence="2">PS1010</strain>
    </source>
</reference>
<protein>
    <recommendedName>
        <fullName evidence="4">Secreted protein</fullName>
    </recommendedName>
</protein>
<dbReference type="Proteomes" id="UP001152747">
    <property type="component" value="Unassembled WGS sequence"/>
</dbReference>
<proteinExistence type="predicted"/>
<keyword evidence="3" id="KW-1185">Reference proteome</keyword>